<dbReference type="Proteomes" id="UP000595692">
    <property type="component" value="Segment"/>
</dbReference>
<name>A0A7T8ER18_9CAUD</name>
<dbReference type="Pfam" id="PF11123">
    <property type="entry name" value="DNA_Packaging_2"/>
    <property type="match status" value="1"/>
</dbReference>
<sequence>MQKSKENAMAKAGSLAELEALHALVTKSYSTRITEDLADGIPTDAATLSGAAKFLKDNAITADPADKSDLKGLQEQLKAAAEERRKRAKAGKVLDLVRIDEQEAFG</sequence>
<proteinExistence type="predicted"/>
<reference evidence="1 2" key="1">
    <citation type="submission" date="2020-11" db="EMBL/GenBank/DDBJ databases">
        <authorList>
            <person name="Joergensen J.B."/>
            <person name="Djurhuus A.M."/>
            <person name="Carstens A.B."/>
            <person name="Kot W."/>
            <person name="Neve H."/>
            <person name="Morris C.E."/>
            <person name="Hansen L.H."/>
        </authorList>
    </citation>
    <scope>NUCLEOTIDE SEQUENCE [LARGE SCALE GENOMIC DNA]</scope>
</reference>
<evidence type="ECO:0000313" key="1">
    <source>
        <dbReference type="EMBL" id="QQO90809.1"/>
    </source>
</evidence>
<accession>A0A7T8ER18</accession>
<keyword evidence="2" id="KW-1185">Reference proteome</keyword>
<evidence type="ECO:0000313" key="2">
    <source>
        <dbReference type="Proteomes" id="UP000595692"/>
    </source>
</evidence>
<organism evidence="1 2">
    <name type="scientific">Pseudomonas phage Bertil</name>
    <dbReference type="NCBI Taxonomy" id="2801385"/>
    <lineage>
        <taxon>Viruses</taxon>
        <taxon>Duplodnaviria</taxon>
        <taxon>Heunggongvirae</taxon>
        <taxon>Uroviricota</taxon>
        <taxon>Caudoviricetes</taxon>
        <taxon>Autographivirales</taxon>
        <taxon>Autoscriptoviridae</taxon>
        <taxon>Bertilvirus</taxon>
        <taxon>Bertilvirus bertil</taxon>
    </lineage>
</organism>
<dbReference type="InterPro" id="IPR024345">
    <property type="entry name" value="DNA_matur_Phage_T7-like"/>
</dbReference>
<dbReference type="EMBL" id="MW286266">
    <property type="protein sequence ID" value="QQO90809.1"/>
    <property type="molecule type" value="Genomic_DNA"/>
</dbReference>
<protein>
    <submittedName>
        <fullName evidence="1">Terminase A</fullName>
    </submittedName>
</protein>